<feature type="compositionally biased region" description="Acidic residues" evidence="4">
    <location>
        <begin position="290"/>
        <end position="305"/>
    </location>
</feature>
<feature type="region of interest" description="Disordered" evidence="4">
    <location>
        <begin position="247"/>
        <end position="305"/>
    </location>
</feature>
<evidence type="ECO:0000256" key="2">
    <source>
        <dbReference type="ARBA" id="ARBA00022771"/>
    </source>
</evidence>
<protein>
    <recommendedName>
        <fullName evidence="5">RING-type domain-containing protein</fullName>
    </recommendedName>
</protein>
<dbReference type="InterPro" id="IPR001841">
    <property type="entry name" value="Znf_RING"/>
</dbReference>
<keyword evidence="2" id="KW-0863">Zinc-finger</keyword>
<feature type="region of interest" description="Disordered" evidence="4">
    <location>
        <begin position="566"/>
        <end position="597"/>
    </location>
</feature>
<evidence type="ECO:0000313" key="6">
    <source>
        <dbReference type="EMBL" id="THU98376.1"/>
    </source>
</evidence>
<feature type="compositionally biased region" description="Polar residues" evidence="4">
    <location>
        <begin position="419"/>
        <end position="465"/>
    </location>
</feature>
<dbReference type="GO" id="GO:0006511">
    <property type="term" value="P:ubiquitin-dependent protein catabolic process"/>
    <property type="evidence" value="ECO:0007669"/>
    <property type="project" value="TreeGrafter"/>
</dbReference>
<feature type="compositionally biased region" description="Basic and acidic residues" evidence="4">
    <location>
        <begin position="379"/>
        <end position="391"/>
    </location>
</feature>
<dbReference type="PANTHER" id="PTHR47094">
    <property type="entry name" value="ELFLESS, ISOFORM B"/>
    <property type="match status" value="1"/>
</dbReference>
<feature type="compositionally biased region" description="Polar residues" evidence="4">
    <location>
        <begin position="124"/>
        <end position="133"/>
    </location>
</feature>
<keyword evidence="7" id="KW-1185">Reference proteome</keyword>
<dbReference type="InterPro" id="IPR018957">
    <property type="entry name" value="Znf_C3HC4_RING-type"/>
</dbReference>
<evidence type="ECO:0000256" key="1">
    <source>
        <dbReference type="ARBA" id="ARBA00022723"/>
    </source>
</evidence>
<evidence type="ECO:0000259" key="5">
    <source>
        <dbReference type="SMART" id="SM00184"/>
    </source>
</evidence>
<dbReference type="GO" id="GO:0032183">
    <property type="term" value="F:SUMO binding"/>
    <property type="evidence" value="ECO:0007669"/>
    <property type="project" value="TreeGrafter"/>
</dbReference>
<dbReference type="SUPFAM" id="SSF57850">
    <property type="entry name" value="RING/U-box"/>
    <property type="match status" value="1"/>
</dbReference>
<feature type="compositionally biased region" description="Low complexity" evidence="4">
    <location>
        <begin position="141"/>
        <end position="170"/>
    </location>
</feature>
<dbReference type="OrthoDB" id="6270329at2759"/>
<reference evidence="6 7" key="1">
    <citation type="journal article" date="2019" name="Nat. Ecol. Evol.">
        <title>Megaphylogeny resolves global patterns of mushroom evolution.</title>
        <authorList>
            <person name="Varga T."/>
            <person name="Krizsan K."/>
            <person name="Foldi C."/>
            <person name="Dima B."/>
            <person name="Sanchez-Garcia M."/>
            <person name="Sanchez-Ramirez S."/>
            <person name="Szollosi G.J."/>
            <person name="Szarkandi J.G."/>
            <person name="Papp V."/>
            <person name="Albert L."/>
            <person name="Andreopoulos W."/>
            <person name="Angelini C."/>
            <person name="Antonin V."/>
            <person name="Barry K.W."/>
            <person name="Bougher N.L."/>
            <person name="Buchanan P."/>
            <person name="Buyck B."/>
            <person name="Bense V."/>
            <person name="Catcheside P."/>
            <person name="Chovatia M."/>
            <person name="Cooper J."/>
            <person name="Damon W."/>
            <person name="Desjardin D."/>
            <person name="Finy P."/>
            <person name="Geml J."/>
            <person name="Haridas S."/>
            <person name="Hughes K."/>
            <person name="Justo A."/>
            <person name="Karasinski D."/>
            <person name="Kautmanova I."/>
            <person name="Kiss B."/>
            <person name="Kocsube S."/>
            <person name="Kotiranta H."/>
            <person name="LaButti K.M."/>
            <person name="Lechner B.E."/>
            <person name="Liimatainen K."/>
            <person name="Lipzen A."/>
            <person name="Lukacs Z."/>
            <person name="Mihaltcheva S."/>
            <person name="Morgado L.N."/>
            <person name="Niskanen T."/>
            <person name="Noordeloos M.E."/>
            <person name="Ohm R.A."/>
            <person name="Ortiz-Santana B."/>
            <person name="Ovrebo C."/>
            <person name="Racz N."/>
            <person name="Riley R."/>
            <person name="Savchenko A."/>
            <person name="Shiryaev A."/>
            <person name="Soop K."/>
            <person name="Spirin V."/>
            <person name="Szebenyi C."/>
            <person name="Tomsovsky M."/>
            <person name="Tulloss R.E."/>
            <person name="Uehling J."/>
            <person name="Grigoriev I.V."/>
            <person name="Vagvolgyi C."/>
            <person name="Papp T."/>
            <person name="Martin F.M."/>
            <person name="Miettinen O."/>
            <person name="Hibbett D.S."/>
            <person name="Nagy L.G."/>
        </authorList>
    </citation>
    <scope>NUCLEOTIDE SEQUENCE [LARGE SCALE GENOMIC DNA]</scope>
    <source>
        <strain evidence="6 7">CBS 962.96</strain>
    </source>
</reference>
<dbReference type="CDD" id="cd16449">
    <property type="entry name" value="RING-HC"/>
    <property type="match status" value="1"/>
</dbReference>
<feature type="compositionally biased region" description="Acidic residues" evidence="4">
    <location>
        <begin position="93"/>
        <end position="106"/>
    </location>
</feature>
<dbReference type="GO" id="GO:0008270">
    <property type="term" value="F:zinc ion binding"/>
    <property type="evidence" value="ECO:0007669"/>
    <property type="project" value="UniProtKB-KW"/>
</dbReference>
<gene>
    <name evidence="6" type="ORF">K435DRAFT_838166</name>
</gene>
<keyword evidence="1" id="KW-0479">Metal-binding</keyword>
<dbReference type="Gene3D" id="3.30.40.10">
    <property type="entry name" value="Zinc/RING finger domain, C3HC4 (zinc finger)"/>
    <property type="match status" value="1"/>
</dbReference>
<evidence type="ECO:0000256" key="4">
    <source>
        <dbReference type="SAM" id="MobiDB-lite"/>
    </source>
</evidence>
<evidence type="ECO:0000313" key="7">
    <source>
        <dbReference type="Proteomes" id="UP000297245"/>
    </source>
</evidence>
<dbReference type="InterPro" id="IPR013083">
    <property type="entry name" value="Znf_RING/FYVE/PHD"/>
</dbReference>
<feature type="compositionally biased region" description="Low complexity" evidence="4">
    <location>
        <begin position="56"/>
        <end position="70"/>
    </location>
</feature>
<feature type="compositionally biased region" description="Basic and acidic residues" evidence="4">
    <location>
        <begin position="578"/>
        <end position="589"/>
    </location>
</feature>
<dbReference type="GO" id="GO:0140082">
    <property type="term" value="F:SUMO-ubiquitin ligase activity"/>
    <property type="evidence" value="ECO:0007669"/>
    <property type="project" value="TreeGrafter"/>
</dbReference>
<dbReference type="AlphaFoldDB" id="A0A4S8M7R7"/>
<accession>A0A4S8M7R7</accession>
<dbReference type="EMBL" id="ML179137">
    <property type="protein sequence ID" value="THU98376.1"/>
    <property type="molecule type" value="Genomic_DNA"/>
</dbReference>
<feature type="region of interest" description="Disordered" evidence="4">
    <location>
        <begin position="1"/>
        <end position="108"/>
    </location>
</feature>
<organism evidence="6 7">
    <name type="scientific">Dendrothele bispora (strain CBS 962.96)</name>
    <dbReference type="NCBI Taxonomy" id="1314807"/>
    <lineage>
        <taxon>Eukaryota</taxon>
        <taxon>Fungi</taxon>
        <taxon>Dikarya</taxon>
        <taxon>Basidiomycota</taxon>
        <taxon>Agaricomycotina</taxon>
        <taxon>Agaricomycetes</taxon>
        <taxon>Agaricomycetidae</taxon>
        <taxon>Agaricales</taxon>
        <taxon>Agaricales incertae sedis</taxon>
        <taxon>Dendrothele</taxon>
    </lineage>
</organism>
<feature type="region of interest" description="Disordered" evidence="4">
    <location>
        <begin position="121"/>
        <end position="173"/>
    </location>
</feature>
<dbReference type="SMART" id="SM00184">
    <property type="entry name" value="RING"/>
    <property type="match status" value="1"/>
</dbReference>
<feature type="region of interest" description="Disordered" evidence="4">
    <location>
        <begin position="370"/>
        <end position="465"/>
    </location>
</feature>
<sequence length="665" mass="72151">MDAGGWNFMTTKPPYKSRKRVRFEDEVDEHDHDDTEPIDPGRLNVGGLKRRKIDHSSSFSCPSPSPGSLSRNDSSRTGAGPSRTNTGGGIDLEGGEGDGDDGDDDFDMVKWQSLLHRLILPDSPVNNTNTSGPPNDDKTDAYAYGTASTGASTSASSSTSSSPTPSTSASLPNPSPLQFPLHLPPNVSIPPSLANWPLVLYTSLNEPLPSAGAGANAAPIRRILRRRRRDAGKWPEVVLQVLSAQQHVDNAGEEDPATSGLDVDGPGEEDSSRASTSSLVVGGHGGHADDEAEQEEEWSSESDEDIDEFLRLRSRGNEERDVLDDNLDHIDNDKLTETVTTAALSWNTSKTWNNNGCELDDRGQWEPSFLERPAQNRRPNLDLEEKSDYQSDRVQAGASKTGTSNGSSTVTASQSSHSNANIPSMSTPPNLSNSHHLPNPRQPSLHSNSTSNRSPPHQPPNSSTAVTSNLNTYRCPICLSPPINATLTPCGHVTCEKCLWKCIEASGYEPPLDDEVGDLSAVVASGGEGIGALFRHGRNGTYENPNEDEEPFSGYSYSGMISREREEGEQGNSWVHGDWSRARGGRESGEGLGEDNEDPGVGWRWRYRVDLDNFMNGDGRMRVWRERVRDKGGDREPRCPICRAVIPAWDGKGRGVIGLRIRVAS</sequence>
<dbReference type="GO" id="GO:0061630">
    <property type="term" value="F:ubiquitin protein ligase activity"/>
    <property type="evidence" value="ECO:0007669"/>
    <property type="project" value="InterPro"/>
</dbReference>
<feature type="domain" description="RING-type" evidence="5">
    <location>
        <begin position="475"/>
        <end position="642"/>
    </location>
</feature>
<dbReference type="PANTHER" id="PTHR47094:SF1">
    <property type="entry name" value="RING-TYPE E3 UBIQUITIN TRANSFERASE"/>
    <property type="match status" value="1"/>
</dbReference>
<dbReference type="Pfam" id="PF00097">
    <property type="entry name" value="zf-C3HC4"/>
    <property type="match status" value="1"/>
</dbReference>
<keyword evidence="3" id="KW-0862">Zinc</keyword>
<evidence type="ECO:0000256" key="3">
    <source>
        <dbReference type="ARBA" id="ARBA00022833"/>
    </source>
</evidence>
<dbReference type="Proteomes" id="UP000297245">
    <property type="component" value="Unassembled WGS sequence"/>
</dbReference>
<dbReference type="GO" id="GO:0033768">
    <property type="term" value="C:SUMO-targeted ubiquitin ligase complex"/>
    <property type="evidence" value="ECO:0007669"/>
    <property type="project" value="TreeGrafter"/>
</dbReference>
<feature type="compositionally biased region" description="Low complexity" evidence="4">
    <location>
        <begin position="404"/>
        <end position="418"/>
    </location>
</feature>
<proteinExistence type="predicted"/>
<name>A0A4S8M7R7_DENBC</name>
<feature type="compositionally biased region" description="Polar residues" evidence="4">
    <location>
        <begin position="71"/>
        <end position="85"/>
    </location>
</feature>
<dbReference type="InterPro" id="IPR049627">
    <property type="entry name" value="SLX8"/>
</dbReference>